<gene>
    <name evidence="1" type="ordered locus">BpOF4_08740</name>
</gene>
<dbReference type="RefSeq" id="WP_012957172.1">
    <property type="nucleotide sequence ID" value="NC_013791.2"/>
</dbReference>
<dbReference type="HOGENOM" id="CLU_1072225_0_0_9"/>
<sequence length="259" mass="27903">MSMSNIPENLNSITGLDREQVALLLLASIAFEELSLAHIMNAEGEKLQYALGTLENGGGLAEDLDLDGLLAVNRSVERMLRTVIKKEMLLQFKLEDILDSGLLNGNGPTPPPVFECACSAEALVNSQTETTTASFPEEELEDIEGNVAGQLRICADCEEDIRINYNFNAQGVNLQFDADVEELDEVDCDDIENGIVTVTGTGRATGTGFDQMNTPVNFTMVFDDDANIVTLTLTDIDTGDELYVGVTSAPVGVSPCIED</sequence>
<dbReference type="Pfam" id="PF26595">
    <property type="entry name" value="A_ENA"/>
    <property type="match status" value="1"/>
</dbReference>
<organism evidence="1 2">
    <name type="scientific">Alkalihalophilus pseudofirmus (strain ATCC BAA-2126 / JCM 17055 / OF4)</name>
    <name type="common">Bacillus pseudofirmus</name>
    <dbReference type="NCBI Taxonomy" id="398511"/>
    <lineage>
        <taxon>Bacteria</taxon>
        <taxon>Bacillati</taxon>
        <taxon>Bacillota</taxon>
        <taxon>Bacilli</taxon>
        <taxon>Bacillales</taxon>
        <taxon>Bacillaceae</taxon>
        <taxon>Alkalihalophilus</taxon>
    </lineage>
</organism>
<dbReference type="AlphaFoldDB" id="D3FRP6"/>
<protein>
    <submittedName>
        <fullName evidence="1">Uncharacterized protein</fullName>
    </submittedName>
</protein>
<name>D3FRP6_ALKPO</name>
<dbReference type="eggNOG" id="ENOG50333YT">
    <property type="taxonomic scope" value="Bacteria"/>
</dbReference>
<dbReference type="EMBL" id="CP001878">
    <property type="protein sequence ID" value="ADC49806.1"/>
    <property type="molecule type" value="Genomic_DNA"/>
</dbReference>
<dbReference type="STRING" id="398511.BpOF4_08740"/>
<dbReference type="InterPro" id="IPR058705">
    <property type="entry name" value="A_ENA"/>
</dbReference>
<evidence type="ECO:0000313" key="2">
    <source>
        <dbReference type="Proteomes" id="UP000001544"/>
    </source>
</evidence>
<proteinExistence type="predicted"/>
<accession>D3FRP6</accession>
<keyword evidence="2" id="KW-1185">Reference proteome</keyword>
<dbReference type="KEGG" id="bpf:BpOF4_08740"/>
<dbReference type="Proteomes" id="UP000001544">
    <property type="component" value="Chromosome"/>
</dbReference>
<evidence type="ECO:0000313" key="1">
    <source>
        <dbReference type="EMBL" id="ADC49806.1"/>
    </source>
</evidence>
<reference evidence="1 2" key="1">
    <citation type="journal article" date="2011" name="Environ. Microbiol.">
        <title>Genome of alkaliphilic Bacillus pseudofirmus OF4 reveals adaptations that support the ability to grow in an external pH range from 7.5 to 11.4.</title>
        <authorList>
            <person name="Janto B."/>
            <person name="Ahmed A."/>
            <person name="Ito M."/>
            <person name="Liu J."/>
            <person name="Hicks D.B."/>
            <person name="Pagni S."/>
            <person name="Fackelmayer O.J."/>
            <person name="Smith T.A."/>
            <person name="Earl J."/>
            <person name="Elbourne L.D."/>
            <person name="Hassan K."/>
            <person name="Paulsen I.T."/>
            <person name="Kolsto A.B."/>
            <person name="Tourasse N.J."/>
            <person name="Ehrlich G.D."/>
            <person name="Boissy R."/>
            <person name="Ivey D.M."/>
            <person name="Li G."/>
            <person name="Xue Y."/>
            <person name="Ma Y."/>
            <person name="Hu F.Z."/>
            <person name="Krulwich T.A."/>
        </authorList>
    </citation>
    <scope>NUCLEOTIDE SEQUENCE [LARGE SCALE GENOMIC DNA]</scope>
    <source>
        <strain evidence="2">ATCC BAA-2126 / JCM 17055 / OF4</strain>
    </source>
</reference>